<dbReference type="AlphaFoldDB" id="A0A1H5UUL1"/>
<evidence type="ECO:0008006" key="3">
    <source>
        <dbReference type="Google" id="ProtNLM"/>
    </source>
</evidence>
<evidence type="ECO:0000313" key="1">
    <source>
        <dbReference type="EMBL" id="SEF78660.1"/>
    </source>
</evidence>
<sequence>MLDTTPLHHAYGALLSAADTVTGTGGWPAPAPPDGEWNAGQILAHVSLINAATLAAVCAVSAAAPATYDTRTAHDTWTLARVITRAGGAAGLRERIRRQGEALCTLGGPALSEAELDTPVPALLLSGGAVLVDRPMPLRDLITGLAEAELPGHAEQLLALRA</sequence>
<dbReference type="RefSeq" id="WP_103884216.1">
    <property type="nucleotide sequence ID" value="NZ_FNVU01000002.1"/>
</dbReference>
<dbReference type="EMBL" id="FNVU01000002">
    <property type="protein sequence ID" value="SEF78660.1"/>
    <property type="molecule type" value="Genomic_DNA"/>
</dbReference>
<dbReference type="OrthoDB" id="3696649at2"/>
<accession>A0A1H5UUL1</accession>
<evidence type="ECO:0000313" key="2">
    <source>
        <dbReference type="Proteomes" id="UP000236754"/>
    </source>
</evidence>
<organism evidence="1 2">
    <name type="scientific">Actinacidiphila yanglinensis</name>
    <dbReference type="NCBI Taxonomy" id="310779"/>
    <lineage>
        <taxon>Bacteria</taxon>
        <taxon>Bacillati</taxon>
        <taxon>Actinomycetota</taxon>
        <taxon>Actinomycetes</taxon>
        <taxon>Kitasatosporales</taxon>
        <taxon>Streptomycetaceae</taxon>
        <taxon>Actinacidiphila</taxon>
    </lineage>
</organism>
<protein>
    <recommendedName>
        <fullName evidence="3">DinB superfamily protein</fullName>
    </recommendedName>
</protein>
<reference evidence="1 2" key="1">
    <citation type="submission" date="2016-10" db="EMBL/GenBank/DDBJ databases">
        <authorList>
            <person name="de Groot N.N."/>
        </authorList>
    </citation>
    <scope>NUCLEOTIDE SEQUENCE [LARGE SCALE GENOMIC DNA]</scope>
    <source>
        <strain evidence="1 2">CGMCC 4.2023</strain>
    </source>
</reference>
<name>A0A1H5UUL1_9ACTN</name>
<dbReference type="Proteomes" id="UP000236754">
    <property type="component" value="Unassembled WGS sequence"/>
</dbReference>
<gene>
    <name evidence="1" type="ORF">SAMN05216223_10212</name>
</gene>
<proteinExistence type="predicted"/>
<keyword evidence="2" id="KW-1185">Reference proteome</keyword>